<comment type="caution">
    <text evidence="5">The sequence shown here is derived from an EMBL/GenBank/DDBJ whole genome shotgun (WGS) entry which is preliminary data.</text>
</comment>
<gene>
    <name evidence="5" type="ORF">H7J73_06025</name>
</gene>
<dbReference type="PANTHER" id="PTHR30222">
    <property type="entry name" value="SPERMIDINE/PUTRESCINE-BINDING PERIPLASMIC PROTEIN"/>
    <property type="match status" value="1"/>
</dbReference>
<reference evidence="5 6" key="1">
    <citation type="journal article" date="2022" name="BMC Genomics">
        <title>Comparative genome analysis of mycobacteria focusing on tRNA and non-coding RNA.</title>
        <authorList>
            <person name="Behra P.R.K."/>
            <person name="Pettersson B.M.F."/>
            <person name="Ramesh M."/>
            <person name="Das S."/>
            <person name="Dasgupta S."/>
            <person name="Kirsebom L.A."/>
        </authorList>
    </citation>
    <scope>NUCLEOTIDE SEQUENCE [LARGE SCALE GENOMIC DNA]</scope>
    <source>
        <strain evidence="5 6">DSM 44078</strain>
    </source>
</reference>
<dbReference type="PRINTS" id="PR00909">
    <property type="entry name" value="SPERMDNBNDNG"/>
</dbReference>
<evidence type="ECO:0000313" key="6">
    <source>
        <dbReference type="Proteomes" id="UP001526201"/>
    </source>
</evidence>
<evidence type="ECO:0000256" key="4">
    <source>
        <dbReference type="ARBA" id="ARBA00022764"/>
    </source>
</evidence>
<keyword evidence="2" id="KW-0813">Transport</keyword>
<protein>
    <submittedName>
        <fullName evidence="5">Spermidine/putrescine ABC transporter substrate-binding protein</fullName>
    </submittedName>
</protein>
<keyword evidence="6" id="KW-1185">Reference proteome</keyword>
<accession>A0ABT3C801</accession>
<dbReference type="PANTHER" id="PTHR30222:SF17">
    <property type="entry name" value="SPERMIDINE_PUTRESCINE-BINDING PERIPLASMIC PROTEIN"/>
    <property type="match status" value="1"/>
</dbReference>
<dbReference type="InterPro" id="IPR006311">
    <property type="entry name" value="TAT_signal"/>
</dbReference>
<organism evidence="5 6">
    <name type="scientific">Mycolicibacterium komossense</name>
    <dbReference type="NCBI Taxonomy" id="1779"/>
    <lineage>
        <taxon>Bacteria</taxon>
        <taxon>Bacillati</taxon>
        <taxon>Actinomycetota</taxon>
        <taxon>Actinomycetes</taxon>
        <taxon>Mycobacteriales</taxon>
        <taxon>Mycobacteriaceae</taxon>
        <taxon>Mycolicibacterium</taxon>
    </lineage>
</organism>
<dbReference type="EMBL" id="JACKTY010000016">
    <property type="protein sequence ID" value="MCV7225587.1"/>
    <property type="molecule type" value="Genomic_DNA"/>
</dbReference>
<keyword evidence="4" id="KW-0574">Periplasm</keyword>
<dbReference type="Proteomes" id="UP001526201">
    <property type="component" value="Unassembled WGS sequence"/>
</dbReference>
<keyword evidence="3" id="KW-0732">Signal</keyword>
<dbReference type="RefSeq" id="WP_264066374.1">
    <property type="nucleotide sequence ID" value="NZ_JACKTY010000016.1"/>
</dbReference>
<proteinExistence type="predicted"/>
<dbReference type="Pfam" id="PF13416">
    <property type="entry name" value="SBP_bac_8"/>
    <property type="match status" value="1"/>
</dbReference>
<dbReference type="InterPro" id="IPR006059">
    <property type="entry name" value="SBP"/>
</dbReference>
<dbReference type="InterPro" id="IPR001188">
    <property type="entry name" value="Sperm_putr-bd"/>
</dbReference>
<name>A0ABT3C801_9MYCO</name>
<sequence>MAPSKDNDFDNADPRLLARIAANPASRRRFIGGGAAAAAALVLGPSFLAACGSKSSSGGGSTAAAAPSDDGSPATGTLRISNWPLYMADGFVAAFQKASGLTVDYKEDFNDNEEWFAKNKDPLSRKQDIGADLVVPTQFMAARLNGLGWLNPINHDRVKNFTNLRPDLLNASIDPGRKFSAPYMSGMTALAYNKAATGRPITTIDDLWDPAFKGKVSLLSDMQDGLGMLMLSQGSSLEEPTEQTVQKAVDLVKEQKDKGQIRRFTGNDYADDLAAGNIAIAQAYSGDVVQLKADNPDLDFVVPESGGTWFIDTQVIPYTTQNQKAAEEWINYVYDKPNYAKLVAFTQYVPVLADMVDELNKIDPKLGANPLISPPQATLDKLKSWAALTDEQTQAFNTAYAAVTGS</sequence>
<evidence type="ECO:0000256" key="3">
    <source>
        <dbReference type="ARBA" id="ARBA00022729"/>
    </source>
</evidence>
<comment type="subcellular location">
    <subcellularLocation>
        <location evidence="1">Periplasm</location>
    </subcellularLocation>
</comment>
<dbReference type="Gene3D" id="3.40.190.10">
    <property type="entry name" value="Periplasmic binding protein-like II"/>
    <property type="match status" value="2"/>
</dbReference>
<evidence type="ECO:0000256" key="1">
    <source>
        <dbReference type="ARBA" id="ARBA00004418"/>
    </source>
</evidence>
<evidence type="ECO:0000313" key="5">
    <source>
        <dbReference type="EMBL" id="MCV7225587.1"/>
    </source>
</evidence>
<dbReference type="SUPFAM" id="SSF53850">
    <property type="entry name" value="Periplasmic binding protein-like II"/>
    <property type="match status" value="1"/>
</dbReference>
<dbReference type="PROSITE" id="PS51318">
    <property type="entry name" value="TAT"/>
    <property type="match status" value="1"/>
</dbReference>
<evidence type="ECO:0000256" key="2">
    <source>
        <dbReference type="ARBA" id="ARBA00022448"/>
    </source>
</evidence>
<dbReference type="CDD" id="cd13590">
    <property type="entry name" value="PBP2_PotD_PotF_like"/>
    <property type="match status" value="1"/>
</dbReference>